<dbReference type="Gene3D" id="1.10.340.30">
    <property type="entry name" value="Hypothetical protein, domain 2"/>
    <property type="match status" value="1"/>
</dbReference>
<dbReference type="SUPFAM" id="SSF48150">
    <property type="entry name" value="DNA-glycosylase"/>
    <property type="match status" value="1"/>
</dbReference>
<dbReference type="InterPro" id="IPR005019">
    <property type="entry name" value="Adenine_glyco"/>
</dbReference>
<dbReference type="EMBL" id="JBFRYA010000003">
    <property type="protein sequence ID" value="MEX1668197.1"/>
    <property type="molecule type" value="Genomic_DNA"/>
</dbReference>
<keyword evidence="1" id="KW-0378">Hydrolase</keyword>
<dbReference type="EC" id="3.2.2.20" evidence="1"/>
<keyword evidence="2" id="KW-1185">Reference proteome</keyword>
<keyword evidence="1" id="KW-0326">Glycosidase</keyword>
<dbReference type="RefSeq" id="WP_368380490.1">
    <property type="nucleotide sequence ID" value="NZ_JBFRYA010000003.1"/>
</dbReference>
<dbReference type="Proteomes" id="UP001557485">
    <property type="component" value="Unassembled WGS sequence"/>
</dbReference>
<dbReference type="InterPro" id="IPR011257">
    <property type="entry name" value="DNA_glycosylase"/>
</dbReference>
<comment type="caution">
    <text evidence="1">The sequence shown here is derived from an EMBL/GenBank/DDBJ whole genome shotgun (WGS) entry which is preliminary data.</text>
</comment>
<dbReference type="PANTHER" id="PTHR30037:SF3">
    <property type="entry name" value="BLR0857 PROTEIN"/>
    <property type="match status" value="1"/>
</dbReference>
<dbReference type="GO" id="GO:0008725">
    <property type="term" value="F:DNA-3-methyladenine glycosylase activity"/>
    <property type="evidence" value="ECO:0007669"/>
    <property type="project" value="UniProtKB-EC"/>
</dbReference>
<protein>
    <submittedName>
        <fullName evidence="1">DNA-3-methyladenine glycosylase I</fullName>
        <ecNumber evidence="1">3.2.2.20</ecNumber>
    </submittedName>
</protein>
<dbReference type="InterPro" id="IPR052891">
    <property type="entry name" value="DNA-3mA_glycosylase"/>
</dbReference>
<accession>A0ABV3U2Q5</accession>
<dbReference type="Pfam" id="PF03352">
    <property type="entry name" value="Adenine_glyco"/>
    <property type="match status" value="1"/>
</dbReference>
<evidence type="ECO:0000313" key="2">
    <source>
        <dbReference type="Proteomes" id="UP001557485"/>
    </source>
</evidence>
<proteinExistence type="predicted"/>
<dbReference type="PANTHER" id="PTHR30037">
    <property type="entry name" value="DNA-3-METHYLADENINE GLYCOSYLASE 1"/>
    <property type="match status" value="1"/>
</dbReference>
<sequence>MKSLYKTFLERAIVQHGSIAAIEDLLPSSLNTEELNAVPDHRYLAEMAACVFRAGFVWRVISNKWPGFEEVFNGFLPIWVASRSPEQIETMASDRRIVRNLTKVKSVQDNALFILDIQREHGSFGQFLASWPSEDLVGLWAYLKKHGSRLGGNSGQYFLRFSGKDTFILSQDVCTALISVGLIDKTQLTAQRDLKIAQHAFNEMQQESGRSMAELSMILALSIGPH</sequence>
<gene>
    <name evidence="1" type="ORF">AB4876_04690</name>
</gene>
<reference evidence="1 2" key="1">
    <citation type="journal article" date="2011" name="Int. J. Syst. Evol. Microbiol.">
        <title>Zhongshania antarctica gen. nov., sp. nov. and Zhongshania guokunii sp. nov., gammaproteobacteria respectively isolated from coastal attached (fast) ice and surface seawater of the Antarctic.</title>
        <authorList>
            <person name="Li H.J."/>
            <person name="Zhang X.Y."/>
            <person name="Chen C.X."/>
            <person name="Zhang Y.J."/>
            <person name="Gao Z.M."/>
            <person name="Yu Y."/>
            <person name="Chen X.L."/>
            <person name="Chen B."/>
            <person name="Zhang Y.Z."/>
        </authorList>
    </citation>
    <scope>NUCLEOTIDE SEQUENCE [LARGE SCALE GENOMIC DNA]</scope>
    <source>
        <strain evidence="1 2">ZS6-22T</strain>
    </source>
</reference>
<evidence type="ECO:0000313" key="1">
    <source>
        <dbReference type="EMBL" id="MEX1668197.1"/>
    </source>
</evidence>
<organism evidence="1 2">
    <name type="scientific">Zhongshania guokunii</name>
    <dbReference type="NCBI Taxonomy" id="641783"/>
    <lineage>
        <taxon>Bacteria</taxon>
        <taxon>Pseudomonadati</taxon>
        <taxon>Pseudomonadota</taxon>
        <taxon>Gammaproteobacteria</taxon>
        <taxon>Cellvibrionales</taxon>
        <taxon>Spongiibacteraceae</taxon>
        <taxon>Zhongshania</taxon>
    </lineage>
</organism>
<name>A0ABV3U2Q5_9GAMM</name>